<gene>
    <name evidence="1" type="ORF">ACFPFU_02635</name>
</gene>
<accession>A0ABV9SWE2</accession>
<keyword evidence="2" id="KW-1185">Reference proteome</keyword>
<dbReference type="EMBL" id="JBHSJJ010000001">
    <property type="protein sequence ID" value="MFC4870567.1"/>
    <property type="molecule type" value="Genomic_DNA"/>
</dbReference>
<evidence type="ECO:0000313" key="2">
    <source>
        <dbReference type="Proteomes" id="UP001595818"/>
    </source>
</evidence>
<reference evidence="2" key="1">
    <citation type="journal article" date="2019" name="Int. J. Syst. Evol. Microbiol.">
        <title>The Global Catalogue of Microorganisms (GCM) 10K type strain sequencing project: providing services to taxonomists for standard genome sequencing and annotation.</title>
        <authorList>
            <consortium name="The Broad Institute Genomics Platform"/>
            <consortium name="The Broad Institute Genome Sequencing Center for Infectious Disease"/>
            <person name="Wu L."/>
            <person name="Ma J."/>
        </authorList>
    </citation>
    <scope>NUCLEOTIDE SEQUENCE [LARGE SCALE GENOMIC DNA]</scope>
    <source>
        <strain evidence="2">CGMCC 4.7466</strain>
    </source>
</reference>
<dbReference type="Proteomes" id="UP001595818">
    <property type="component" value="Unassembled WGS sequence"/>
</dbReference>
<organism evidence="1 2">
    <name type="scientific">Negadavirga shengliensis</name>
    <dbReference type="NCBI Taxonomy" id="1389218"/>
    <lineage>
        <taxon>Bacteria</taxon>
        <taxon>Pseudomonadati</taxon>
        <taxon>Bacteroidota</taxon>
        <taxon>Cytophagia</taxon>
        <taxon>Cytophagales</taxon>
        <taxon>Cyclobacteriaceae</taxon>
        <taxon>Negadavirga</taxon>
    </lineage>
</organism>
<name>A0ABV9SWE2_9BACT</name>
<comment type="caution">
    <text evidence="1">The sequence shown here is derived from an EMBL/GenBank/DDBJ whole genome shotgun (WGS) entry which is preliminary data.</text>
</comment>
<protein>
    <submittedName>
        <fullName evidence="1">Uncharacterized protein</fullName>
    </submittedName>
</protein>
<proteinExistence type="predicted"/>
<sequence>MLELILEYLFFLDYGLTDDPFSGFQRSLETFNAYKELKSRDEGLNIIFDHYSNLDFSQINQLKVSAEIGKFSPRISGLELMMTDFSLGRNLSMEESEQFLRVVSKKYDEKLVNEHELMGRGKLTTAFLAANIMNGQNSLKNKFQSEEELNRFLSNIRIISNDFIEEILNQLKTI</sequence>
<evidence type="ECO:0000313" key="1">
    <source>
        <dbReference type="EMBL" id="MFC4870567.1"/>
    </source>
</evidence>